<organism evidence="9 10">
    <name type="scientific">Aureimonas ureilytica</name>
    <dbReference type="NCBI Taxonomy" id="401562"/>
    <lineage>
        <taxon>Bacteria</taxon>
        <taxon>Pseudomonadati</taxon>
        <taxon>Pseudomonadota</taxon>
        <taxon>Alphaproteobacteria</taxon>
        <taxon>Hyphomicrobiales</taxon>
        <taxon>Aurantimonadaceae</taxon>
        <taxon>Aureimonas</taxon>
    </lineage>
</organism>
<accession>A0A175QXQ8</accession>
<keyword evidence="1" id="KW-0547">Nucleotide-binding</keyword>
<dbReference type="NCBIfam" id="TIGR02475">
    <property type="entry name" value="CobW"/>
    <property type="match status" value="1"/>
</dbReference>
<sequence>MRKIPATVITGFLGAGKTTLIRNLLQNADGRRIALVINEFGDLGVDGDILRGCGVETCREEDVVELTNGCICCTVADDFIPTMEKLLERADRLDHIVIETSGLALPQPLVAAFNWPEVKARVTVDGVVTVIDAAAVAAGRFADDEAKVQAQRAADESLDHDNPLEEVFEDQIRAADLLVLSKADLVSAEALESVKVEIQKAASRKLAIVTAEQGKLPADVLLGLAAGTEDHIHERRSHHEMEHEAGHEHDHDDFESFVVETGPLASPDAFMAGLKALIAKHDILRVKGFAAVEGKGARLLIQAVGQRIDGYYDRPFAAGEARVTRLVVIGLHDAIEESEAAIREAVAQLAADHVQAAAE</sequence>
<dbReference type="InterPro" id="IPR036627">
    <property type="entry name" value="CobW-likC_sf"/>
</dbReference>
<dbReference type="SUPFAM" id="SSF52540">
    <property type="entry name" value="P-loop containing nucleoside triphosphate hydrolases"/>
    <property type="match status" value="1"/>
</dbReference>
<name>A0A175QXQ8_9HYPH</name>
<evidence type="ECO:0000256" key="1">
    <source>
        <dbReference type="ARBA" id="ARBA00022741"/>
    </source>
</evidence>
<evidence type="ECO:0000313" key="10">
    <source>
        <dbReference type="Proteomes" id="UP000078272"/>
    </source>
</evidence>
<evidence type="ECO:0000256" key="4">
    <source>
        <dbReference type="ARBA" id="ARBA00034320"/>
    </source>
</evidence>
<dbReference type="PANTHER" id="PTHR13748:SF62">
    <property type="entry name" value="COBW DOMAIN-CONTAINING PROTEIN"/>
    <property type="match status" value="1"/>
</dbReference>
<dbReference type="Gene3D" id="3.40.50.300">
    <property type="entry name" value="P-loop containing nucleotide triphosphate hydrolases"/>
    <property type="match status" value="1"/>
</dbReference>
<evidence type="ECO:0000259" key="7">
    <source>
        <dbReference type="Pfam" id="PF02492"/>
    </source>
</evidence>
<keyword evidence="2" id="KW-0378">Hydrolase</keyword>
<evidence type="ECO:0000313" key="9">
    <source>
        <dbReference type="EMBL" id="KTQ80729.1"/>
    </source>
</evidence>
<comment type="function">
    <text evidence="5">Zinc chaperone that directly transfers zinc cofactor to target proteins, thereby activating them. Zinc is transferred from the CXCC motif in the GTPase domain to the zinc binding site in target proteins in a process requiring GTP hydrolysis.</text>
</comment>
<feature type="domain" description="CobW C-terminal" evidence="8">
    <location>
        <begin position="254"/>
        <end position="342"/>
    </location>
</feature>
<keyword evidence="3" id="KW-0143">Chaperone</keyword>
<dbReference type="Pfam" id="PF02492">
    <property type="entry name" value="cobW"/>
    <property type="match status" value="1"/>
</dbReference>
<dbReference type="STRING" id="401562.NS365_15195"/>
<dbReference type="SUPFAM" id="SSF90002">
    <property type="entry name" value="Hypothetical protein YjiA, C-terminal domain"/>
    <property type="match status" value="1"/>
</dbReference>
<dbReference type="CDD" id="cd03112">
    <property type="entry name" value="CobW-like"/>
    <property type="match status" value="1"/>
</dbReference>
<dbReference type="eggNOG" id="COG0523">
    <property type="taxonomic scope" value="Bacteria"/>
</dbReference>
<protein>
    <submittedName>
        <fullName evidence="9">Cobalamin biosynthesis protein CobW</fullName>
    </submittedName>
</protein>
<evidence type="ECO:0000256" key="2">
    <source>
        <dbReference type="ARBA" id="ARBA00022801"/>
    </source>
</evidence>
<feature type="domain" description="CobW/HypB/UreG nucleotide-binding" evidence="7">
    <location>
        <begin position="5"/>
        <end position="204"/>
    </location>
</feature>
<dbReference type="Gene3D" id="3.30.1220.10">
    <property type="entry name" value="CobW-like, C-terminal domain"/>
    <property type="match status" value="1"/>
</dbReference>
<dbReference type="GO" id="GO:0009236">
    <property type="term" value="P:cobalamin biosynthetic process"/>
    <property type="evidence" value="ECO:0007669"/>
    <property type="project" value="InterPro"/>
</dbReference>
<evidence type="ECO:0000259" key="8">
    <source>
        <dbReference type="Pfam" id="PF07683"/>
    </source>
</evidence>
<dbReference type="EMBL" id="LDPZ01000085">
    <property type="protein sequence ID" value="KTQ80729.1"/>
    <property type="molecule type" value="Genomic_DNA"/>
</dbReference>
<dbReference type="InterPro" id="IPR027417">
    <property type="entry name" value="P-loop_NTPase"/>
</dbReference>
<dbReference type="Pfam" id="PF07683">
    <property type="entry name" value="CobW_C"/>
    <property type="match status" value="1"/>
</dbReference>
<dbReference type="InterPro" id="IPR011629">
    <property type="entry name" value="CobW-like_C"/>
</dbReference>
<dbReference type="OrthoDB" id="9808822at2"/>
<dbReference type="InterPro" id="IPR051316">
    <property type="entry name" value="Zinc-reg_GTPase_activator"/>
</dbReference>
<proteinExistence type="inferred from homology"/>
<dbReference type="PATRIC" id="fig|401562.3.peg.5067"/>
<evidence type="ECO:0000256" key="3">
    <source>
        <dbReference type="ARBA" id="ARBA00023186"/>
    </source>
</evidence>
<evidence type="ECO:0000256" key="5">
    <source>
        <dbReference type="ARBA" id="ARBA00045658"/>
    </source>
</evidence>
<dbReference type="AlphaFoldDB" id="A0A175QXQ8"/>
<comment type="catalytic activity">
    <reaction evidence="6">
        <text>GTP + H2O = GDP + phosphate + H(+)</text>
        <dbReference type="Rhea" id="RHEA:19669"/>
        <dbReference type="ChEBI" id="CHEBI:15377"/>
        <dbReference type="ChEBI" id="CHEBI:15378"/>
        <dbReference type="ChEBI" id="CHEBI:37565"/>
        <dbReference type="ChEBI" id="CHEBI:43474"/>
        <dbReference type="ChEBI" id="CHEBI:58189"/>
    </reaction>
    <physiologicalReaction direction="left-to-right" evidence="6">
        <dbReference type="Rhea" id="RHEA:19670"/>
    </physiologicalReaction>
</comment>
<dbReference type="Proteomes" id="UP000078272">
    <property type="component" value="Unassembled WGS sequence"/>
</dbReference>
<dbReference type="PANTHER" id="PTHR13748">
    <property type="entry name" value="COBW-RELATED"/>
    <property type="match status" value="1"/>
</dbReference>
<dbReference type="GO" id="GO:0016787">
    <property type="term" value="F:hydrolase activity"/>
    <property type="evidence" value="ECO:0007669"/>
    <property type="project" value="UniProtKB-KW"/>
</dbReference>
<dbReference type="GO" id="GO:0005737">
    <property type="term" value="C:cytoplasm"/>
    <property type="evidence" value="ECO:0007669"/>
    <property type="project" value="TreeGrafter"/>
</dbReference>
<dbReference type="InterPro" id="IPR003495">
    <property type="entry name" value="CobW/HypB/UreG_nucleotide-bd"/>
</dbReference>
<dbReference type="RefSeq" id="WP_058636896.1">
    <property type="nucleotide sequence ID" value="NZ_LDPZ01000085.1"/>
</dbReference>
<gene>
    <name evidence="9" type="ORF">NS226_22745</name>
</gene>
<evidence type="ECO:0000256" key="6">
    <source>
        <dbReference type="ARBA" id="ARBA00049117"/>
    </source>
</evidence>
<comment type="caution">
    <text evidence="9">The sequence shown here is derived from an EMBL/GenBank/DDBJ whole genome shotgun (WGS) entry which is preliminary data.</text>
</comment>
<comment type="similarity">
    <text evidence="4">Belongs to the SIMIBI class G3E GTPase family. ZNG1 subfamily.</text>
</comment>
<dbReference type="GO" id="GO:0000166">
    <property type="term" value="F:nucleotide binding"/>
    <property type="evidence" value="ECO:0007669"/>
    <property type="project" value="UniProtKB-KW"/>
</dbReference>
<reference evidence="9 10" key="1">
    <citation type="journal article" date="2016" name="Front. Microbiol.">
        <title>Genomic Resource of Rice Seed Associated Bacteria.</title>
        <authorList>
            <person name="Midha S."/>
            <person name="Bansal K."/>
            <person name="Sharma S."/>
            <person name="Kumar N."/>
            <person name="Patil P.P."/>
            <person name="Chaudhry V."/>
            <person name="Patil P.B."/>
        </authorList>
    </citation>
    <scope>NUCLEOTIDE SEQUENCE [LARGE SCALE GENOMIC DNA]</scope>
    <source>
        <strain evidence="9 10">NS226</strain>
    </source>
</reference>
<dbReference type="InterPro" id="IPR012824">
    <property type="entry name" value="CobW"/>
</dbReference>